<reference evidence="4 5" key="1">
    <citation type="submission" date="2015-12" db="EMBL/GenBank/DDBJ databases">
        <title>Diversity of Burkholderia near neighbor genomes.</title>
        <authorList>
            <person name="Sahl J."/>
            <person name="Wagner D."/>
            <person name="Keim P."/>
        </authorList>
    </citation>
    <scope>NUCLEOTIDE SEQUENCE [LARGE SCALE GENOMIC DNA]</scope>
    <source>
        <strain evidence="4 5">BDU6</strain>
    </source>
</reference>
<evidence type="ECO:0000256" key="3">
    <source>
        <dbReference type="ARBA" id="ARBA00038455"/>
    </source>
</evidence>
<dbReference type="RefSeq" id="WP_059472091.1">
    <property type="nucleotide sequence ID" value="NZ_CP013387.1"/>
</dbReference>
<dbReference type="KEGG" id="buu:WS70_24280"/>
<organism evidence="4 5">
    <name type="scientific">Burkholderia mayonis</name>
    <dbReference type="NCBI Taxonomy" id="1385591"/>
    <lineage>
        <taxon>Bacteria</taxon>
        <taxon>Pseudomonadati</taxon>
        <taxon>Pseudomonadota</taxon>
        <taxon>Betaproteobacteria</taxon>
        <taxon>Burkholderiales</taxon>
        <taxon>Burkholderiaceae</taxon>
        <taxon>Burkholderia</taxon>
        <taxon>pseudomallei group</taxon>
    </lineage>
</organism>
<dbReference type="InterPro" id="IPR015813">
    <property type="entry name" value="Pyrv/PenolPyrv_kinase-like_dom"/>
</dbReference>
<evidence type="ECO:0000256" key="2">
    <source>
        <dbReference type="ARBA" id="ARBA00024063"/>
    </source>
</evidence>
<dbReference type="NCBIfam" id="TIGR02320">
    <property type="entry name" value="PEP_mutase"/>
    <property type="match status" value="1"/>
</dbReference>
<dbReference type="EC" id="5.4.2.9" evidence="2"/>
<keyword evidence="5" id="KW-1185">Reference proteome</keyword>
<dbReference type="EMBL" id="CP013387">
    <property type="protein sequence ID" value="AOJ04873.1"/>
    <property type="molecule type" value="Genomic_DNA"/>
</dbReference>
<name>A0A1B4FMJ0_9BURK</name>
<dbReference type="Proteomes" id="UP000062519">
    <property type="component" value="Chromosome 2"/>
</dbReference>
<accession>A0A1B4FMJ0</accession>
<dbReference type="GO" id="GO:0050188">
    <property type="term" value="F:phosphoenolpyruvate mutase activity"/>
    <property type="evidence" value="ECO:0007669"/>
    <property type="project" value="UniProtKB-EC"/>
</dbReference>
<evidence type="ECO:0000313" key="5">
    <source>
        <dbReference type="Proteomes" id="UP000062519"/>
    </source>
</evidence>
<dbReference type="Pfam" id="PF13714">
    <property type="entry name" value="PEP_mutase"/>
    <property type="match status" value="1"/>
</dbReference>
<dbReference type="Gene3D" id="3.20.20.60">
    <property type="entry name" value="Phosphoenolpyruvate-binding domains"/>
    <property type="match status" value="1"/>
</dbReference>
<protein>
    <recommendedName>
        <fullName evidence="2">phosphoenolpyruvate mutase</fullName>
        <ecNumber evidence="2">5.4.2.9</ecNumber>
    </recommendedName>
</protein>
<dbReference type="PANTHER" id="PTHR42905:SF7">
    <property type="entry name" value="PHOSPHOENOLPYRUVATE PHOSPHOMUTASE"/>
    <property type="match status" value="1"/>
</dbReference>
<dbReference type="InterPro" id="IPR012698">
    <property type="entry name" value="PEnolPyrv_PMutase_core"/>
</dbReference>
<dbReference type="CDD" id="cd00377">
    <property type="entry name" value="ICL_PEPM"/>
    <property type="match status" value="1"/>
</dbReference>
<proteinExistence type="inferred from homology"/>
<keyword evidence="1" id="KW-0413">Isomerase</keyword>
<keyword evidence="4" id="KW-0670">Pyruvate</keyword>
<dbReference type="SUPFAM" id="SSF51621">
    <property type="entry name" value="Phosphoenolpyruvate/pyruvate domain"/>
    <property type="match status" value="1"/>
</dbReference>
<dbReference type="InterPro" id="IPR040442">
    <property type="entry name" value="Pyrv_kinase-like_dom_sf"/>
</dbReference>
<evidence type="ECO:0000256" key="1">
    <source>
        <dbReference type="ARBA" id="ARBA00023235"/>
    </source>
</evidence>
<sequence length="303" mass="33660">MPNSYKRPTNSNRVSLFRNQIRNKKCVRIIESFSPLSALIIESLRSGQDGAEIRYDGFWSSSLTDSTLRGKPDIELLDIRSRLSNISEIFENTNLPLIMDGDTGGQPEHLAINVPLIEAAGVSAVIIEDKIGLKRNSLLGNDVFQEQASPDDFCEKIEIARRAKLNDDFMVIARIESLILDKGIDDALLRACRYTEAGVDGVMIHSRRSSPAEVFEFARRYRRAFPSTPLVCVPTSYNDVHFSELAGVGFNVVIYANHLLRAAYPAMRRAAQGILENGRSLEIESMLLPIRDVLSLIPGPSPG</sequence>
<dbReference type="AlphaFoldDB" id="A0A1B4FMJ0"/>
<dbReference type="InterPro" id="IPR039556">
    <property type="entry name" value="ICL/PEPM"/>
</dbReference>
<evidence type="ECO:0000313" key="4">
    <source>
        <dbReference type="EMBL" id="AOJ04873.1"/>
    </source>
</evidence>
<comment type="similarity">
    <text evidence="3">Belongs to the isocitrate lyase/PEP mutase superfamily. PEP mutase family.</text>
</comment>
<dbReference type="PANTHER" id="PTHR42905">
    <property type="entry name" value="PHOSPHOENOLPYRUVATE CARBOXYLASE"/>
    <property type="match status" value="1"/>
</dbReference>
<gene>
    <name evidence="4" type="ORF">WS70_24280</name>
</gene>